<dbReference type="Proteomes" id="UP000245020">
    <property type="component" value="Unassembled WGS sequence"/>
</dbReference>
<comment type="catalytic activity">
    <reaction evidence="7 9 14">
        <text>(S)-4-amino-5-oxopentanoate + tRNA(Glu) + NADP(+) = L-glutamyl-tRNA(Glu) + NADPH + H(+)</text>
        <dbReference type="Rhea" id="RHEA:12344"/>
        <dbReference type="Rhea" id="RHEA-COMP:9663"/>
        <dbReference type="Rhea" id="RHEA-COMP:9680"/>
        <dbReference type="ChEBI" id="CHEBI:15378"/>
        <dbReference type="ChEBI" id="CHEBI:57501"/>
        <dbReference type="ChEBI" id="CHEBI:57783"/>
        <dbReference type="ChEBI" id="CHEBI:58349"/>
        <dbReference type="ChEBI" id="CHEBI:78442"/>
        <dbReference type="ChEBI" id="CHEBI:78520"/>
        <dbReference type="EC" id="1.2.1.70"/>
    </reaction>
</comment>
<feature type="binding site" evidence="9 11">
    <location>
        <position position="118"/>
    </location>
    <ligand>
        <name>substrate</name>
    </ligand>
</feature>
<dbReference type="Gene3D" id="3.40.50.720">
    <property type="entry name" value="NAD(P)-binding Rossmann-like Domain"/>
    <property type="match status" value="1"/>
</dbReference>
<dbReference type="SUPFAM" id="SSF51735">
    <property type="entry name" value="NAD(P)-binding Rossmann-fold domains"/>
    <property type="match status" value="1"/>
</dbReference>
<dbReference type="PROSITE" id="PS00747">
    <property type="entry name" value="GLUTR"/>
    <property type="match status" value="1"/>
</dbReference>
<evidence type="ECO:0000256" key="12">
    <source>
        <dbReference type="PIRSR" id="PIRSR000445-3"/>
    </source>
</evidence>
<dbReference type="SUPFAM" id="SSF69742">
    <property type="entry name" value="Glutamyl tRNA-reductase catalytic, N-terminal domain"/>
    <property type="match status" value="1"/>
</dbReference>
<evidence type="ECO:0000256" key="1">
    <source>
        <dbReference type="ARBA" id="ARBA00005059"/>
    </source>
</evidence>
<dbReference type="Pfam" id="PF05201">
    <property type="entry name" value="GlutR_N"/>
    <property type="match status" value="1"/>
</dbReference>
<dbReference type="GO" id="GO:0008883">
    <property type="term" value="F:glutamyl-tRNA reductase activity"/>
    <property type="evidence" value="ECO:0007669"/>
    <property type="project" value="UniProtKB-UniRule"/>
</dbReference>
<keyword evidence="6 9" id="KW-0627">Porphyrin biosynthesis</keyword>
<evidence type="ECO:0000259" key="17">
    <source>
        <dbReference type="Pfam" id="PF05201"/>
    </source>
</evidence>
<dbReference type="InterPro" id="IPR006151">
    <property type="entry name" value="Shikm_DH/Glu-tRNA_Rdtase"/>
</dbReference>
<comment type="miscellaneous">
    <text evidence="9">During catalysis, the active site Cys acts as a nucleophile attacking the alpha-carbonyl group of tRNA-bound glutamate with the formation of a thioester intermediate between enzyme and glutamate, and the concomitant release of tRNA(Glu). The thioester intermediate is finally reduced by direct hydride transfer from NADPH, to form the product GSA.</text>
</comment>
<feature type="binding site" evidence="9 12">
    <location>
        <begin position="187"/>
        <end position="192"/>
    </location>
    <ligand>
        <name>NADP(+)</name>
        <dbReference type="ChEBI" id="CHEBI:58349"/>
    </ligand>
</feature>
<dbReference type="FunFam" id="3.30.460.30:FF:000001">
    <property type="entry name" value="Glutamyl-tRNA reductase"/>
    <property type="match status" value="1"/>
</dbReference>
<feature type="binding site" evidence="9 11">
    <location>
        <begin position="112"/>
        <end position="114"/>
    </location>
    <ligand>
        <name>substrate</name>
    </ligand>
</feature>
<reference evidence="19" key="1">
    <citation type="submission" date="2018-05" db="EMBL/GenBank/DDBJ databases">
        <title>Ignatzschineria dubaiensis sp. nov., isolated from necrotic foot tissues of dromedaries (Camelus dromedarius) and associated maggots in Dubai, United Arab Emirates.</title>
        <authorList>
            <person name="Tsang C.C."/>
            <person name="Tang J.Y.M."/>
            <person name="Fong J.Y.H."/>
            <person name="Kinne J."/>
            <person name="Lee H.H."/>
            <person name="Joseph M."/>
            <person name="Jose S."/>
            <person name="Schuster R.K."/>
            <person name="Tang Y."/>
            <person name="Sivakumar S."/>
            <person name="Chen J.H.K."/>
            <person name="Teng J.L.L."/>
            <person name="Lau S.K.P."/>
            <person name="Wernery U."/>
            <person name="Woo P.C.Y."/>
        </authorList>
    </citation>
    <scope>NUCLEOTIDE SEQUENCE [LARGE SCALE GENOMIC DNA]</scope>
    <source>
        <strain evidence="19">KCTC 22644</strain>
    </source>
</reference>
<dbReference type="Pfam" id="PF00745">
    <property type="entry name" value="GlutR_dimer"/>
    <property type="match status" value="1"/>
</dbReference>
<dbReference type="InterPro" id="IPR015895">
    <property type="entry name" value="4pyrrol_synth_GluRdtase_N"/>
</dbReference>
<keyword evidence="19" id="KW-1185">Reference proteome</keyword>
<name>A0A2U2AFB6_9GAMM</name>
<dbReference type="NCBIfam" id="TIGR01035">
    <property type="entry name" value="hemA"/>
    <property type="match status" value="1"/>
</dbReference>
<dbReference type="OrthoDB" id="110209at2"/>
<dbReference type="PANTHER" id="PTHR43013:SF1">
    <property type="entry name" value="GLUTAMYL-TRNA REDUCTASE"/>
    <property type="match status" value="1"/>
</dbReference>
<dbReference type="PIRSF" id="PIRSF000445">
    <property type="entry name" value="4pyrrol_synth_GluRdtase"/>
    <property type="match status" value="1"/>
</dbReference>
<proteinExistence type="inferred from homology"/>
<dbReference type="InterPro" id="IPR036343">
    <property type="entry name" value="GluRdtase_N_sf"/>
</dbReference>
<dbReference type="GO" id="GO:0050661">
    <property type="term" value="F:NADP binding"/>
    <property type="evidence" value="ECO:0007669"/>
    <property type="project" value="InterPro"/>
</dbReference>
<sequence length="416" mass="46869">MSLFILGIGHKTASVEIRERATLVPENIHAFLTMAKTYHIASEIVVLSTCNRTEFYFYDFAMSVEEFCEIWANYSELDVKTAQKHLYQYEGDRAVEHIFRVASGLESLILGEPQIMGQLKEALRVATEHQMARKYLQRVLQMSFNIAKEVRTETNIGAFAVSVAFSAVQLAKNIFDGLEHHHVLLLGAGETIELVARHLIEAGVRNLSIVNRRVERASMMIEELGVPASAHSLEELADCLPVADIVVASTAAQEALITKEMVKNALKLRKNRPMLLIDLAVPRDISPELDKLSNIYLYTVDNLNAIVEDNQKAREEAALLAERYIAEGIARWQSWYQLAEIGSSVQALQDYAATERELAVTRLLNQMNDAKDAELIRKMATQLTNRLLHPMIEHLKALEEADEKVKVTELIAQFKV</sequence>
<comment type="function">
    <text evidence="9">Catalyzes the NADPH-dependent reduction of glutamyl-tRNA(Glu) to glutamate 1-semialdehyde (GSA).</text>
</comment>
<evidence type="ECO:0000256" key="8">
    <source>
        <dbReference type="ARBA" id="ARBA00068659"/>
    </source>
</evidence>
<keyword evidence="5 9" id="KW-0560">Oxidoreductase</keyword>
<accession>A0A2U2AFB6</accession>
<dbReference type="EC" id="1.2.1.70" evidence="3 9"/>
<dbReference type="PANTHER" id="PTHR43013">
    <property type="entry name" value="GLUTAMYL-TRNA REDUCTASE"/>
    <property type="match status" value="1"/>
</dbReference>
<evidence type="ECO:0000256" key="9">
    <source>
        <dbReference type="HAMAP-Rule" id="MF_00087"/>
    </source>
</evidence>
<evidence type="ECO:0000313" key="19">
    <source>
        <dbReference type="Proteomes" id="UP000245020"/>
    </source>
</evidence>
<dbReference type="RefSeq" id="WP_109189245.1">
    <property type="nucleotide sequence ID" value="NZ_BMYA01000003.1"/>
</dbReference>
<dbReference type="InterPro" id="IPR018214">
    <property type="entry name" value="GluRdtase_CS"/>
</dbReference>
<feature type="binding site" evidence="9 11">
    <location>
        <begin position="49"/>
        <end position="52"/>
    </location>
    <ligand>
        <name>substrate</name>
    </ligand>
</feature>
<evidence type="ECO:0000256" key="11">
    <source>
        <dbReference type="PIRSR" id="PIRSR000445-2"/>
    </source>
</evidence>
<protein>
    <recommendedName>
        <fullName evidence="8 9">Glutamyl-tRNA reductase</fullName>
        <shortName evidence="9">GluTR</shortName>
        <ecNumber evidence="3 9">1.2.1.70</ecNumber>
    </recommendedName>
</protein>
<dbReference type="UniPathway" id="UPA00251">
    <property type="reaction ID" value="UER00316"/>
</dbReference>
<dbReference type="HAMAP" id="MF_00087">
    <property type="entry name" value="Glu_tRNA_reductase"/>
    <property type="match status" value="1"/>
</dbReference>
<dbReference type="Pfam" id="PF01488">
    <property type="entry name" value="Shikimate_DH"/>
    <property type="match status" value="1"/>
</dbReference>
<comment type="caution">
    <text evidence="18">The sequence shown here is derived from an EMBL/GenBank/DDBJ whole genome shotgun (WGS) entry which is preliminary data.</text>
</comment>
<dbReference type="Gene3D" id="3.30.460.30">
    <property type="entry name" value="Glutamyl-tRNA reductase, N-terminal domain"/>
    <property type="match status" value="1"/>
</dbReference>
<organism evidence="18 19">
    <name type="scientific">Ignatzschineria ureiclastica</name>
    <dbReference type="NCBI Taxonomy" id="472582"/>
    <lineage>
        <taxon>Bacteria</taxon>
        <taxon>Pseudomonadati</taxon>
        <taxon>Pseudomonadota</taxon>
        <taxon>Gammaproteobacteria</taxon>
        <taxon>Cardiobacteriales</taxon>
        <taxon>Ignatzschineriaceae</taxon>
        <taxon>Ignatzschineria</taxon>
    </lineage>
</organism>
<feature type="site" description="Important for activity" evidence="9 13">
    <location>
        <position position="97"/>
    </location>
</feature>
<evidence type="ECO:0000259" key="15">
    <source>
        <dbReference type="Pfam" id="PF00745"/>
    </source>
</evidence>
<evidence type="ECO:0000256" key="6">
    <source>
        <dbReference type="ARBA" id="ARBA00023244"/>
    </source>
</evidence>
<evidence type="ECO:0000256" key="7">
    <source>
        <dbReference type="ARBA" id="ARBA00047464"/>
    </source>
</evidence>
<comment type="subunit">
    <text evidence="9">Homodimer.</text>
</comment>
<comment type="domain">
    <text evidence="9">Possesses an unusual extended V-shaped dimeric structure with each monomer consisting of three distinct domains arranged along a curved 'spinal' alpha-helix. The N-terminal catalytic domain specifically recognizes the glutamate moiety of the substrate. The second domain is the NADPH-binding domain, and the third C-terminal domain is responsible for dimerization.</text>
</comment>
<dbReference type="EMBL" id="QEWQ01000003">
    <property type="protein sequence ID" value="PWD81354.1"/>
    <property type="molecule type" value="Genomic_DNA"/>
</dbReference>
<dbReference type="InterPro" id="IPR015896">
    <property type="entry name" value="4pyrrol_synth_GluRdtase_dimer"/>
</dbReference>
<evidence type="ECO:0000256" key="4">
    <source>
        <dbReference type="ARBA" id="ARBA00022857"/>
    </source>
</evidence>
<dbReference type="InterPro" id="IPR036291">
    <property type="entry name" value="NAD(P)-bd_dom_sf"/>
</dbReference>
<dbReference type="CDD" id="cd05213">
    <property type="entry name" value="NAD_bind_Glutamyl_tRNA_reduct"/>
    <property type="match status" value="1"/>
</dbReference>
<dbReference type="InterPro" id="IPR000343">
    <property type="entry name" value="4pyrrol_synth_GluRdtase"/>
</dbReference>
<feature type="binding site" evidence="9 11">
    <location>
        <position position="107"/>
    </location>
    <ligand>
        <name>substrate</name>
    </ligand>
</feature>
<keyword evidence="4 9" id="KW-0521">NADP</keyword>
<feature type="domain" description="Glutamyl-tRNA reductase N-terminal" evidence="17">
    <location>
        <begin position="6"/>
        <end position="154"/>
    </location>
</feature>
<evidence type="ECO:0000313" key="18">
    <source>
        <dbReference type="EMBL" id="PWD81354.1"/>
    </source>
</evidence>
<evidence type="ECO:0000256" key="2">
    <source>
        <dbReference type="ARBA" id="ARBA00005916"/>
    </source>
</evidence>
<dbReference type="FunFam" id="3.40.50.720:FF:000031">
    <property type="entry name" value="Glutamyl-tRNA reductase"/>
    <property type="match status" value="1"/>
</dbReference>
<evidence type="ECO:0000256" key="10">
    <source>
        <dbReference type="PIRSR" id="PIRSR000445-1"/>
    </source>
</evidence>
<dbReference type="InterPro" id="IPR036453">
    <property type="entry name" value="GluRdtase_dimer_dom_sf"/>
</dbReference>
<evidence type="ECO:0000256" key="13">
    <source>
        <dbReference type="PIRSR" id="PIRSR000445-4"/>
    </source>
</evidence>
<dbReference type="AlphaFoldDB" id="A0A2U2AFB6"/>
<evidence type="ECO:0000256" key="5">
    <source>
        <dbReference type="ARBA" id="ARBA00023002"/>
    </source>
</evidence>
<evidence type="ECO:0000259" key="16">
    <source>
        <dbReference type="Pfam" id="PF01488"/>
    </source>
</evidence>
<feature type="active site" description="Nucleophile" evidence="9 10">
    <location>
        <position position="50"/>
    </location>
</feature>
<feature type="domain" description="Tetrapyrrole biosynthesis glutamyl-tRNA reductase dimerisation" evidence="15">
    <location>
        <begin position="321"/>
        <end position="412"/>
    </location>
</feature>
<evidence type="ECO:0000256" key="14">
    <source>
        <dbReference type="RuleBase" id="RU000584"/>
    </source>
</evidence>
<dbReference type="GO" id="GO:0019353">
    <property type="term" value="P:protoporphyrinogen IX biosynthetic process from glutamate"/>
    <property type="evidence" value="ECO:0007669"/>
    <property type="project" value="TreeGrafter"/>
</dbReference>
<evidence type="ECO:0000256" key="3">
    <source>
        <dbReference type="ARBA" id="ARBA00012970"/>
    </source>
</evidence>
<comment type="similarity">
    <text evidence="2 9 14">Belongs to the glutamyl-tRNA reductase family.</text>
</comment>
<gene>
    <name evidence="9" type="primary">hemA</name>
    <name evidence="18" type="ORF">DC083_05560</name>
</gene>
<dbReference type="SUPFAM" id="SSF69075">
    <property type="entry name" value="Glutamyl tRNA-reductase dimerization domain"/>
    <property type="match status" value="1"/>
</dbReference>
<feature type="domain" description="Quinate/shikimate 5-dehydrogenase/glutamyl-tRNA reductase" evidence="16">
    <location>
        <begin position="169"/>
        <end position="306"/>
    </location>
</feature>
<comment type="pathway">
    <text evidence="1 9 14">Porphyrin-containing compound metabolism; protoporphyrin-IX biosynthesis; 5-aminolevulinate from L-glutamyl-tRNA(Glu): step 1/2.</text>
</comment>